<feature type="domain" description="Polyvalent protein metallopeptidase" evidence="3">
    <location>
        <begin position="157"/>
        <end position="281"/>
    </location>
</feature>
<dbReference type="InterPro" id="IPR013610">
    <property type="entry name" value="ArdC_N"/>
</dbReference>
<accession>E3HE10</accession>
<gene>
    <name evidence="4" type="ordered locus">Ilyop_2875</name>
</gene>
<evidence type="ECO:0000259" key="2">
    <source>
        <dbReference type="Pfam" id="PF08401"/>
    </source>
</evidence>
<name>E3HE10_ILYPC</name>
<keyword evidence="5" id="KW-1185">Reference proteome</keyword>
<keyword evidence="4" id="KW-0614">Plasmid</keyword>
<protein>
    <recommendedName>
        <fullName evidence="6">DUF1738 domain-containing protein</fullName>
    </recommendedName>
</protein>
<dbReference type="Pfam" id="PF18818">
    <property type="entry name" value="MPTase-PolyVal"/>
    <property type="match status" value="1"/>
</dbReference>
<evidence type="ECO:0000259" key="3">
    <source>
        <dbReference type="Pfam" id="PF18818"/>
    </source>
</evidence>
<dbReference type="RefSeq" id="WP_013389274.1">
    <property type="nucleotide sequence ID" value="NC_014634.1"/>
</dbReference>
<dbReference type="GO" id="GO:0003697">
    <property type="term" value="F:single-stranded DNA binding"/>
    <property type="evidence" value="ECO:0007669"/>
    <property type="project" value="InterPro"/>
</dbReference>
<sequence length="493" mass="57461">MNKTQEKIKKERQNLTNQIIENLEKEGSIWKKGWNSELLTPYNPTNGTNYKGYNRVKLMMAAEDCRSTDPRWMTYKQAQEKGWQVKKGSKGVSCEYWKFEKEVKEKDSEGNEIIKKEKLKIPFGNSFTLFNGTDIDGIPELAKRECVESSELRFINDTLIKSSECEINEMATNRAFYRPSEDKIYIPLRDSFKKPQEFTATLIHEMAHSTGHGSRLNREKGKSFGDELYAKEELRAELSSVFTQNSLNLELDTTIDNHSAYIKSWIQVLKNDPNEISRAATDAEKISDRLIINYRETEKEKIQELIGNPLKKDPFRGLVIRHHYSEASSELGIEDNTTLRGYRAYKYLEKVIALDKKIYLQNNSQDSKDSFYKTKFSFKLGEYEKDNNEAVRYDLGSGEFGSHTKVSSAIKFRFNEHLEALNNQKEYWSSKYNISDIEFDKELQNMESDIEKMVKNLESKELKNQKQKQPKTLGKIIYPNKSKSREKNIDLEL</sequence>
<dbReference type="HOGENOM" id="CLU_041111_3_2_0"/>
<feature type="region of interest" description="Disordered" evidence="1">
    <location>
        <begin position="461"/>
        <end position="481"/>
    </location>
</feature>
<geneLocation type="plasmid" evidence="4 5">
    <name>pILYOP02</name>
</geneLocation>
<dbReference type="Proteomes" id="UP000006875">
    <property type="component" value="Plasmid pILYOP02"/>
</dbReference>
<evidence type="ECO:0000313" key="5">
    <source>
        <dbReference type="Proteomes" id="UP000006875"/>
    </source>
</evidence>
<evidence type="ECO:0000313" key="4">
    <source>
        <dbReference type="EMBL" id="ADO84622.1"/>
    </source>
</evidence>
<dbReference type="EMBL" id="CP002283">
    <property type="protein sequence ID" value="ADO84622.1"/>
    <property type="molecule type" value="Genomic_DNA"/>
</dbReference>
<evidence type="ECO:0008006" key="6">
    <source>
        <dbReference type="Google" id="ProtNLM"/>
    </source>
</evidence>
<evidence type="ECO:0000256" key="1">
    <source>
        <dbReference type="SAM" id="MobiDB-lite"/>
    </source>
</evidence>
<dbReference type="OrthoDB" id="9792687at2"/>
<organism evidence="4 5">
    <name type="scientific">Ilyobacter polytropus (strain ATCC 51220 / DSM 2926 / LMG 16218 / CuHBu1)</name>
    <dbReference type="NCBI Taxonomy" id="572544"/>
    <lineage>
        <taxon>Bacteria</taxon>
        <taxon>Fusobacteriati</taxon>
        <taxon>Fusobacteriota</taxon>
        <taxon>Fusobacteriia</taxon>
        <taxon>Fusobacteriales</taxon>
        <taxon>Fusobacteriaceae</taxon>
        <taxon>Ilyobacter</taxon>
    </lineage>
</organism>
<dbReference type="AlphaFoldDB" id="E3HE10"/>
<dbReference type="InterPro" id="IPR041459">
    <property type="entry name" value="MPTase-PolyVal"/>
</dbReference>
<feature type="domain" description="N-terminal" evidence="2">
    <location>
        <begin position="10"/>
        <end position="130"/>
    </location>
</feature>
<reference evidence="4 5" key="1">
    <citation type="journal article" date="2010" name="Stand. Genomic Sci.">
        <title>Complete genome sequence of Ilyobacter polytropus type strain (CuHbu1).</title>
        <authorList>
            <person name="Sikorski J."/>
            <person name="Chertkov O."/>
            <person name="Lapidus A."/>
            <person name="Nolan M."/>
            <person name="Lucas S."/>
            <person name="Del Rio T.G."/>
            <person name="Tice H."/>
            <person name="Cheng J.F."/>
            <person name="Tapia R."/>
            <person name="Han C."/>
            <person name="Goodwin L."/>
            <person name="Pitluck S."/>
            <person name="Liolios K."/>
            <person name="Ivanova N."/>
            <person name="Mavromatis K."/>
            <person name="Mikhailova N."/>
            <person name="Pati A."/>
            <person name="Chen A."/>
            <person name="Palaniappan K."/>
            <person name="Land M."/>
            <person name="Hauser L."/>
            <person name="Chang Y.J."/>
            <person name="Jeffries C.D."/>
            <person name="Brambilla E."/>
            <person name="Yasawong M."/>
            <person name="Rohde M."/>
            <person name="Pukall R."/>
            <person name="Spring S."/>
            <person name="Goker M."/>
            <person name="Woyke T."/>
            <person name="Bristow J."/>
            <person name="Eisen J.A."/>
            <person name="Markowitz V."/>
            <person name="Hugenholtz P."/>
            <person name="Kyrpides N.C."/>
            <person name="Klenk H.P."/>
        </authorList>
    </citation>
    <scope>NUCLEOTIDE SEQUENCE [LARGE SCALE GENOMIC DNA]</scope>
    <source>
        <strain evidence="5">ATCC 51220 / DSM 2926 / LMG 16218 / CuHBu1</strain>
        <plasmid evidence="5">pILYOP02</plasmid>
    </source>
</reference>
<dbReference type="KEGG" id="ipo:Ilyop_2875"/>
<dbReference type="eggNOG" id="COG4227">
    <property type="taxonomic scope" value="Bacteria"/>
</dbReference>
<proteinExistence type="predicted"/>
<dbReference type="Pfam" id="PF08401">
    <property type="entry name" value="ArdcN"/>
    <property type="match status" value="1"/>
</dbReference>